<feature type="domain" description="Flagellar basal-body/hook protein C-terminal" evidence="5">
    <location>
        <begin position="204"/>
        <end position="245"/>
    </location>
</feature>
<sequence length="250" mass="28840">MNKTLKTILQSANNNLQKQKIFSNNIANISTPGFKEQYVYQVQKKNHNKDIQNVNQVFVNLKRGNFKKIDNSKYLTTKKNNWIAVLDTDLDIAFMQTGKLELNKKGELLLNKLPILNVNDETIISPTHKMPKILSDGKVVLNFKKNNKLSQKFLGQIKVLKFLPEDLLYINHGKYFLKDTGMIKYTQNQLRRFGIDTPEITDELEESNVNITENLINMMASVRNFESNMKTISTEQENEEKSNTLLNGVL</sequence>
<keyword evidence="7" id="KW-1185">Reference proteome</keyword>
<evidence type="ECO:0000259" key="5">
    <source>
        <dbReference type="Pfam" id="PF06429"/>
    </source>
</evidence>
<dbReference type="RefSeq" id="WP_075472641.1">
    <property type="nucleotide sequence ID" value="NZ_CP135003.1"/>
</dbReference>
<keyword evidence="6" id="KW-0282">Flagellum</keyword>
<evidence type="ECO:0000259" key="4">
    <source>
        <dbReference type="Pfam" id="PF00460"/>
    </source>
</evidence>
<accession>A0A160SWW0</accession>
<comment type="subcellular location">
    <subcellularLocation>
        <location evidence="1">Bacterial flagellum basal body</location>
    </subcellularLocation>
</comment>
<keyword evidence="6" id="KW-0966">Cell projection</keyword>
<dbReference type="PANTHER" id="PTHR30435">
    <property type="entry name" value="FLAGELLAR PROTEIN"/>
    <property type="match status" value="1"/>
</dbReference>
<dbReference type="STRING" id="98804.BTSPAZIEG_0228"/>
<keyword evidence="3" id="KW-0975">Bacterial flagellum</keyword>
<proteinExistence type="inferred from homology"/>
<evidence type="ECO:0000313" key="6">
    <source>
        <dbReference type="EMBL" id="CUR53200.1"/>
    </source>
</evidence>
<reference evidence="7" key="1">
    <citation type="submission" date="2015-10" db="EMBL/GenBank/DDBJ databases">
        <authorList>
            <person name="Manzano-Marin A."/>
            <person name="Manzano-Marin A."/>
        </authorList>
    </citation>
    <scope>NUCLEOTIDE SEQUENCE [LARGE SCALE GENOMIC DNA]</scope>
    <source>
        <strain evidence="7">BTs</strain>
    </source>
</reference>
<keyword evidence="6" id="KW-0969">Cilium</keyword>
<protein>
    <submittedName>
        <fullName evidence="6">Flagellar basal-body rod protein FlgF</fullName>
    </submittedName>
</protein>
<evidence type="ECO:0000256" key="2">
    <source>
        <dbReference type="ARBA" id="ARBA00009677"/>
    </source>
</evidence>
<dbReference type="OrthoDB" id="9804559at2"/>
<dbReference type="Pfam" id="PF00460">
    <property type="entry name" value="Flg_bb_rod"/>
    <property type="match status" value="1"/>
</dbReference>
<evidence type="ECO:0000256" key="1">
    <source>
        <dbReference type="ARBA" id="ARBA00004117"/>
    </source>
</evidence>
<dbReference type="AlphaFoldDB" id="A0A160SWW0"/>
<dbReference type="InterPro" id="IPR001444">
    <property type="entry name" value="Flag_bb_rod_N"/>
</dbReference>
<dbReference type="Pfam" id="PF06429">
    <property type="entry name" value="Flg_bbr_C"/>
    <property type="match status" value="1"/>
</dbReference>
<dbReference type="GO" id="GO:0071978">
    <property type="term" value="P:bacterial-type flagellum-dependent swarming motility"/>
    <property type="evidence" value="ECO:0007669"/>
    <property type="project" value="TreeGrafter"/>
</dbReference>
<feature type="domain" description="Flagellar basal body rod protein N-terminal" evidence="4">
    <location>
        <begin position="12"/>
        <end position="35"/>
    </location>
</feature>
<name>A0A160SWW0_BUCTT</name>
<evidence type="ECO:0000256" key="3">
    <source>
        <dbReference type="ARBA" id="ARBA00023143"/>
    </source>
</evidence>
<dbReference type="GO" id="GO:0009425">
    <property type="term" value="C:bacterial-type flagellum basal body"/>
    <property type="evidence" value="ECO:0007669"/>
    <property type="project" value="UniProtKB-SubCell"/>
</dbReference>
<organism evidence="6 7">
    <name type="scientific">Buchnera aphidicola subsp. Tuberolachnus salignus</name>
    <dbReference type="NCBI Taxonomy" id="98804"/>
    <lineage>
        <taxon>Bacteria</taxon>
        <taxon>Pseudomonadati</taxon>
        <taxon>Pseudomonadota</taxon>
        <taxon>Gammaproteobacteria</taxon>
        <taxon>Enterobacterales</taxon>
        <taxon>Erwiniaceae</taxon>
        <taxon>Buchnera</taxon>
    </lineage>
</organism>
<dbReference type="PATRIC" id="fig|98804.3.peg.215"/>
<dbReference type="PANTHER" id="PTHR30435:SF19">
    <property type="entry name" value="FLAGELLAR BASAL-BODY ROD PROTEIN FLGG"/>
    <property type="match status" value="1"/>
</dbReference>
<dbReference type="InterPro" id="IPR010930">
    <property type="entry name" value="Flg_bb/hook_C_dom"/>
</dbReference>
<evidence type="ECO:0000313" key="7">
    <source>
        <dbReference type="Proteomes" id="UP000243633"/>
    </source>
</evidence>
<comment type="similarity">
    <text evidence="2">Belongs to the flagella basal body rod proteins family.</text>
</comment>
<dbReference type="Proteomes" id="UP000243633">
    <property type="component" value="Chromosome 1"/>
</dbReference>
<gene>
    <name evidence="6" type="primary">flgF</name>
    <name evidence="6" type="ORF">BTSPAZIEG_0228</name>
</gene>
<dbReference type="EMBL" id="LN890285">
    <property type="protein sequence ID" value="CUR53200.1"/>
    <property type="molecule type" value="Genomic_DNA"/>
</dbReference>